<feature type="compositionally biased region" description="Basic residues" evidence="1">
    <location>
        <begin position="179"/>
        <end position="189"/>
    </location>
</feature>
<feature type="compositionally biased region" description="Basic and acidic residues" evidence="1">
    <location>
        <begin position="103"/>
        <end position="113"/>
    </location>
</feature>
<reference evidence="3" key="1">
    <citation type="submission" date="2023-02" db="EMBL/GenBank/DDBJ databases">
        <title>Identification and recombinant expression of a fungal hydrolase from Papiliotrema laurentii that hydrolyzes apple cutin and clears colloidal polyester polyurethane.</title>
        <authorList>
            <consortium name="DOE Joint Genome Institute"/>
            <person name="Roman V.A."/>
            <person name="Bojanowski C."/>
            <person name="Crable B.R."/>
            <person name="Wagner D.N."/>
            <person name="Hung C.S."/>
            <person name="Nadeau L.J."/>
            <person name="Schratz L."/>
            <person name="Haridas S."/>
            <person name="Pangilinan J."/>
            <person name="Lipzen A."/>
            <person name="Na H."/>
            <person name="Yan M."/>
            <person name="Ng V."/>
            <person name="Grigoriev I.V."/>
            <person name="Spatafora J.W."/>
            <person name="Barlow D."/>
            <person name="Biffinger J."/>
            <person name="Kelley-Loughnane N."/>
            <person name="Varaljay V.A."/>
            <person name="Crookes-Goodson W.J."/>
        </authorList>
    </citation>
    <scope>NUCLEOTIDE SEQUENCE</scope>
    <source>
        <strain evidence="3">5307AH</strain>
    </source>
</reference>
<dbReference type="Proteomes" id="UP001182556">
    <property type="component" value="Unassembled WGS sequence"/>
</dbReference>
<sequence length="422" mass="46061">MVMLSVSSMKVRELKAKCQELGLKNYSRLTRAALIELITSSPLLTESQVPEQSSNGIEKLPSRHYVLQDIHSQVIDAGGSTSGSLTGSQEPGTWLPPMSVPHSAEDGRSDSGEFQHATGLQWLENEASGTGRSASSEKQSRHQKSVSIGIKRSQVPDRNKISEAPRHVDKARQQYPKVRVSRVKGKPRIRSPEPQSHDDDLGLSDSVDLHSCRRHLSKCIVPEACIADGLEGQGFATALRFCISRFFLQGTFPTVLAVTPVAGDVWRVKVIEAEVFVLGATGESLGRELRADWANYVKAPVELHSLIKTKNVFDNPGGISRAFKGDRAIAWRAVLSSCAGESFCGPKLELAQTTAEWHGRPVEIESRTQAVQLYLPKVKQVISVHIQGMHTALAMVTRSTGDVDIVLRETGQVVGNEYELGG</sequence>
<evidence type="ECO:0000259" key="2">
    <source>
        <dbReference type="Pfam" id="PF07498"/>
    </source>
</evidence>
<dbReference type="Pfam" id="PF07498">
    <property type="entry name" value="Rho_N"/>
    <property type="match status" value="1"/>
</dbReference>
<feature type="compositionally biased region" description="Basic and acidic residues" evidence="1">
    <location>
        <begin position="154"/>
        <end position="172"/>
    </location>
</feature>
<accession>A0AAD9FPZ8</accession>
<proteinExistence type="predicted"/>
<feature type="domain" description="Rho termination factor-like N-terminal" evidence="2">
    <location>
        <begin position="8"/>
        <end position="38"/>
    </location>
</feature>
<gene>
    <name evidence="3" type="ORF">DB88DRAFT_540781</name>
</gene>
<evidence type="ECO:0000256" key="1">
    <source>
        <dbReference type="SAM" id="MobiDB-lite"/>
    </source>
</evidence>
<dbReference type="InterPro" id="IPR011112">
    <property type="entry name" value="Rho-like_N"/>
</dbReference>
<keyword evidence="4" id="KW-1185">Reference proteome</keyword>
<organism evidence="3 4">
    <name type="scientific">Papiliotrema laurentii</name>
    <name type="common">Cryptococcus laurentii</name>
    <dbReference type="NCBI Taxonomy" id="5418"/>
    <lineage>
        <taxon>Eukaryota</taxon>
        <taxon>Fungi</taxon>
        <taxon>Dikarya</taxon>
        <taxon>Basidiomycota</taxon>
        <taxon>Agaricomycotina</taxon>
        <taxon>Tremellomycetes</taxon>
        <taxon>Tremellales</taxon>
        <taxon>Rhynchogastremaceae</taxon>
        <taxon>Papiliotrema</taxon>
    </lineage>
</organism>
<feature type="compositionally biased region" description="Polar residues" evidence="1">
    <location>
        <begin position="127"/>
        <end position="137"/>
    </location>
</feature>
<feature type="region of interest" description="Disordered" evidence="1">
    <location>
        <begin position="77"/>
        <end position="113"/>
    </location>
</feature>
<evidence type="ECO:0000313" key="3">
    <source>
        <dbReference type="EMBL" id="KAK1923578.1"/>
    </source>
</evidence>
<dbReference type="EMBL" id="JAODAN010000006">
    <property type="protein sequence ID" value="KAK1923578.1"/>
    <property type="molecule type" value="Genomic_DNA"/>
</dbReference>
<feature type="compositionally biased region" description="Low complexity" evidence="1">
    <location>
        <begin position="78"/>
        <end position="88"/>
    </location>
</feature>
<name>A0AAD9FPZ8_PAPLA</name>
<feature type="region of interest" description="Disordered" evidence="1">
    <location>
        <begin position="127"/>
        <end position="203"/>
    </location>
</feature>
<protein>
    <recommendedName>
        <fullName evidence="2">Rho termination factor-like N-terminal domain-containing protein</fullName>
    </recommendedName>
</protein>
<dbReference type="AlphaFoldDB" id="A0AAD9FPZ8"/>
<feature type="non-terminal residue" evidence="3">
    <location>
        <position position="1"/>
    </location>
</feature>
<dbReference type="GO" id="GO:0006353">
    <property type="term" value="P:DNA-templated transcription termination"/>
    <property type="evidence" value="ECO:0007669"/>
    <property type="project" value="InterPro"/>
</dbReference>
<comment type="caution">
    <text evidence="3">The sequence shown here is derived from an EMBL/GenBank/DDBJ whole genome shotgun (WGS) entry which is preliminary data.</text>
</comment>
<evidence type="ECO:0000313" key="4">
    <source>
        <dbReference type="Proteomes" id="UP001182556"/>
    </source>
</evidence>